<comment type="subcellular location">
    <subcellularLocation>
        <location evidence="1">Cytoplasm</location>
    </subcellularLocation>
</comment>
<evidence type="ECO:0000256" key="2">
    <source>
        <dbReference type="ARBA" id="ARBA00022490"/>
    </source>
</evidence>
<dbReference type="NCBIfam" id="NF008221">
    <property type="entry name" value="PRK10992.1"/>
    <property type="match status" value="1"/>
</dbReference>
<dbReference type="EMBL" id="JAASRM010000001">
    <property type="protein sequence ID" value="NIK89046.1"/>
    <property type="molecule type" value="Genomic_DNA"/>
</dbReference>
<name>A0A846N032_9PROT</name>
<dbReference type="CDD" id="cd12108">
    <property type="entry name" value="Hr-like"/>
    <property type="match status" value="1"/>
</dbReference>
<reference evidence="6 7" key="1">
    <citation type="submission" date="2020-03" db="EMBL/GenBank/DDBJ databases">
        <title>Genomic Encyclopedia of Type Strains, Phase IV (KMG-IV): sequencing the most valuable type-strain genomes for metagenomic binning, comparative biology and taxonomic classification.</title>
        <authorList>
            <person name="Goeker M."/>
        </authorList>
    </citation>
    <scope>NUCLEOTIDE SEQUENCE [LARGE SCALE GENOMIC DNA]</scope>
    <source>
        <strain evidence="6 7">DSM 19867</strain>
    </source>
</reference>
<sequence length="218" mass="23682">MTGAYQTQTLSHLATEIPGATAVFRKYKLDFCCGGAVSLAEAASAKGLDAASIAAELAAIAPSNDEAPRETGALIAHILTRFHDVHRRELPELIRLAKRVEAVHGARPDAPNGLAEKLQRLTDELDAHMQKEEQVLFPMMQAGGNPFIHHPIAVMRAEHIEAGDQLKAIEPFAIPAPEGACPTWRALNAGLIKFADDLMTHIHLENNILFPAFETHTH</sequence>
<protein>
    <submittedName>
        <fullName evidence="6">Regulator of cell morphogenesis and NO signaling</fullName>
    </submittedName>
</protein>
<dbReference type="Gene3D" id="1.20.120.520">
    <property type="entry name" value="nmb1532 protein domain like"/>
    <property type="match status" value="1"/>
</dbReference>
<keyword evidence="4" id="KW-0408">Iron</keyword>
<dbReference type="AlphaFoldDB" id="A0A846N032"/>
<dbReference type="NCBIfam" id="TIGR03652">
    <property type="entry name" value="FeS_repair_RIC"/>
    <property type="match status" value="1"/>
</dbReference>
<keyword evidence="3" id="KW-0479">Metal-binding</keyword>
<keyword evidence="7" id="KW-1185">Reference proteome</keyword>
<dbReference type="Pfam" id="PF01814">
    <property type="entry name" value="Hemerythrin"/>
    <property type="match status" value="1"/>
</dbReference>
<dbReference type="GO" id="GO:0046872">
    <property type="term" value="F:metal ion binding"/>
    <property type="evidence" value="ECO:0007669"/>
    <property type="project" value="UniProtKB-KW"/>
</dbReference>
<evidence type="ECO:0000256" key="3">
    <source>
        <dbReference type="ARBA" id="ARBA00022723"/>
    </source>
</evidence>
<dbReference type="GO" id="GO:0005737">
    <property type="term" value="C:cytoplasm"/>
    <property type="evidence" value="ECO:0007669"/>
    <property type="project" value="UniProtKB-SubCell"/>
</dbReference>
<evidence type="ECO:0000313" key="7">
    <source>
        <dbReference type="Proteomes" id="UP000570514"/>
    </source>
</evidence>
<gene>
    <name evidence="6" type="ORF">FHS83_002364</name>
</gene>
<feature type="domain" description="Hemerythrin-like" evidence="5">
    <location>
        <begin position="75"/>
        <end position="212"/>
    </location>
</feature>
<organism evidence="6 7">
    <name type="scientific">Rhizomicrobium palustre</name>
    <dbReference type="NCBI Taxonomy" id="189966"/>
    <lineage>
        <taxon>Bacteria</taxon>
        <taxon>Pseudomonadati</taxon>
        <taxon>Pseudomonadota</taxon>
        <taxon>Alphaproteobacteria</taxon>
        <taxon>Micropepsales</taxon>
        <taxon>Micropepsaceae</taxon>
        <taxon>Rhizomicrobium</taxon>
    </lineage>
</organism>
<dbReference type="RefSeq" id="WP_167083168.1">
    <property type="nucleotide sequence ID" value="NZ_BAAADC010000001.1"/>
</dbReference>
<dbReference type="Proteomes" id="UP000570514">
    <property type="component" value="Unassembled WGS sequence"/>
</dbReference>
<accession>A0A846N032</accession>
<evidence type="ECO:0000259" key="5">
    <source>
        <dbReference type="Pfam" id="PF01814"/>
    </source>
</evidence>
<comment type="caution">
    <text evidence="6">The sequence shown here is derived from an EMBL/GenBank/DDBJ whole genome shotgun (WGS) entry which is preliminary data.</text>
</comment>
<dbReference type="InterPro" id="IPR019903">
    <property type="entry name" value="RIC_family"/>
</dbReference>
<proteinExistence type="predicted"/>
<dbReference type="PANTHER" id="PTHR36438">
    <property type="entry name" value="IRON-SULFUR CLUSTER REPAIR PROTEIN YTFE"/>
    <property type="match status" value="1"/>
</dbReference>
<evidence type="ECO:0000313" key="6">
    <source>
        <dbReference type="EMBL" id="NIK89046.1"/>
    </source>
</evidence>
<evidence type="ECO:0000256" key="1">
    <source>
        <dbReference type="ARBA" id="ARBA00004496"/>
    </source>
</evidence>
<dbReference type="Pfam" id="PF04405">
    <property type="entry name" value="ScdA_N"/>
    <property type="match status" value="1"/>
</dbReference>
<dbReference type="PANTHER" id="PTHR36438:SF1">
    <property type="entry name" value="IRON-SULFUR CLUSTER REPAIR PROTEIN YTFE"/>
    <property type="match status" value="1"/>
</dbReference>
<dbReference type="InterPro" id="IPR012312">
    <property type="entry name" value="Hemerythrin-like"/>
</dbReference>
<keyword evidence="2" id="KW-0963">Cytoplasm</keyword>
<evidence type="ECO:0000256" key="4">
    <source>
        <dbReference type="ARBA" id="ARBA00023004"/>
    </source>
</evidence>